<comment type="caution">
    <text evidence="1">The sequence shown here is derived from an EMBL/GenBank/DDBJ whole genome shotgun (WGS) entry which is preliminary data.</text>
</comment>
<gene>
    <name evidence="1" type="ORF">Ptr86124_008989</name>
</gene>
<evidence type="ECO:0000313" key="2">
    <source>
        <dbReference type="Proteomes" id="UP000249757"/>
    </source>
</evidence>
<keyword evidence="2" id="KW-1185">Reference proteome</keyword>
<accession>A0A922N6D8</accession>
<name>A0A922N6D8_9PLEO</name>
<organism evidence="1 2">
    <name type="scientific">Pyrenophora tritici-repentis</name>
    <dbReference type="NCBI Taxonomy" id="45151"/>
    <lineage>
        <taxon>Eukaryota</taxon>
        <taxon>Fungi</taxon>
        <taxon>Dikarya</taxon>
        <taxon>Ascomycota</taxon>
        <taxon>Pezizomycotina</taxon>
        <taxon>Dothideomycetes</taxon>
        <taxon>Pleosporomycetidae</taxon>
        <taxon>Pleosporales</taxon>
        <taxon>Pleosporineae</taxon>
        <taxon>Pleosporaceae</taxon>
        <taxon>Pyrenophora</taxon>
    </lineage>
</organism>
<dbReference type="EMBL" id="NRDI02000012">
    <property type="protein sequence ID" value="KAI1512149.1"/>
    <property type="molecule type" value="Genomic_DNA"/>
</dbReference>
<sequence length="76" mass="8749">MFWVTSSNFLPPDPASLHLWLQVPDRFYRQLEMYIWIVGIFDVGLQDSSGSYYDVPVALFELRSMDLGMIASKISS</sequence>
<protein>
    <submittedName>
        <fullName evidence="1">Uncharacterized protein</fullName>
    </submittedName>
</protein>
<dbReference type="Proteomes" id="UP000249757">
    <property type="component" value="Unassembled WGS sequence"/>
</dbReference>
<dbReference type="AlphaFoldDB" id="A0A922N6D8"/>
<reference evidence="2" key="1">
    <citation type="journal article" date="2022" name="Microb. Genom.">
        <title>A global pangenome for the wheat fungal pathogen Pyrenophora tritici-repentis and prediction of effector protein structural homology.</title>
        <authorList>
            <person name="Moolhuijzen P.M."/>
            <person name="See P.T."/>
            <person name="Shi G."/>
            <person name="Powell H.R."/>
            <person name="Cockram J."/>
            <person name="Jorgensen L.N."/>
            <person name="Benslimane H."/>
            <person name="Strelkov S.E."/>
            <person name="Turner J."/>
            <person name="Liu Z."/>
            <person name="Moffat C.S."/>
        </authorList>
    </citation>
    <scope>NUCLEOTIDE SEQUENCE [LARGE SCALE GENOMIC DNA]</scope>
</reference>
<proteinExistence type="predicted"/>
<evidence type="ECO:0000313" key="1">
    <source>
        <dbReference type="EMBL" id="KAI1512149.1"/>
    </source>
</evidence>